<dbReference type="Proteomes" id="UP000598174">
    <property type="component" value="Unassembled WGS sequence"/>
</dbReference>
<accession>A0A919MDJ1</accession>
<sequence>MVLPLGDERAIDQIVRAGYLLGGWTWVERTRALLTARLRVARGAVAASARLGNTPAPVRAGAAGQAVADETEPALVAWRAARQRLARRVAADLARVEAVGRAVALRRLDESERQVRAAADRYLTGDFTTRGNARLKPGVPVESLRSAVTQLATAEAKAAMANVEEGAYAALASTVAGLLAGATGLLAVNVLKVAPAVQRAVARGVELAALRAELGAGHPVLYRIDLVPFMAPAHGLGTKPPTDGELLAAITAALTSTWKAARAVRKSVESPVWNDRLTDHVAGPAAGLAAELRDRGMRGNLPSLLDPAFGPWAFQQILADAVGDLCGPGPSSAGQAVHDVYRTIDPELADEFGSALGLMGGMLTLHLVAPPLAIVADVVLAAKGILEAWAAYLRDADAYRCALDPAESLGVEPSTLKLALQCVGEVAGALPAGKLAGSVTVLAPLAAGLVK</sequence>
<comment type="caution">
    <text evidence="1">The sequence shown here is derived from an EMBL/GenBank/DDBJ whole genome shotgun (WGS) entry which is preliminary data.</text>
</comment>
<dbReference type="EMBL" id="BOMM01000016">
    <property type="protein sequence ID" value="GIE10639.1"/>
    <property type="molecule type" value="Genomic_DNA"/>
</dbReference>
<protein>
    <submittedName>
        <fullName evidence="1">Uncharacterized protein</fullName>
    </submittedName>
</protein>
<proteinExistence type="predicted"/>
<keyword evidence="2" id="KW-1185">Reference proteome</keyword>
<name>A0A919MDJ1_9ACTN</name>
<dbReference type="AlphaFoldDB" id="A0A919MDJ1"/>
<organism evidence="1 2">
    <name type="scientific">Paractinoplanes ferrugineus</name>
    <dbReference type="NCBI Taxonomy" id="113564"/>
    <lineage>
        <taxon>Bacteria</taxon>
        <taxon>Bacillati</taxon>
        <taxon>Actinomycetota</taxon>
        <taxon>Actinomycetes</taxon>
        <taxon>Micromonosporales</taxon>
        <taxon>Micromonosporaceae</taxon>
        <taxon>Paractinoplanes</taxon>
    </lineage>
</organism>
<reference evidence="1" key="1">
    <citation type="submission" date="2021-01" db="EMBL/GenBank/DDBJ databases">
        <title>Whole genome shotgun sequence of Actinoplanes ferrugineus NBRC 15555.</title>
        <authorList>
            <person name="Komaki H."/>
            <person name="Tamura T."/>
        </authorList>
    </citation>
    <scope>NUCLEOTIDE SEQUENCE</scope>
    <source>
        <strain evidence="1">NBRC 15555</strain>
    </source>
</reference>
<evidence type="ECO:0000313" key="1">
    <source>
        <dbReference type="EMBL" id="GIE10639.1"/>
    </source>
</evidence>
<evidence type="ECO:0000313" key="2">
    <source>
        <dbReference type="Proteomes" id="UP000598174"/>
    </source>
</evidence>
<gene>
    <name evidence="1" type="ORF">Afe05nite_24790</name>
</gene>